<keyword evidence="1" id="KW-0560">Oxidoreductase</keyword>
<dbReference type="InterPro" id="IPR001509">
    <property type="entry name" value="Epimerase_deHydtase"/>
</dbReference>
<dbReference type="GO" id="GO:0016491">
    <property type="term" value="F:oxidoreductase activity"/>
    <property type="evidence" value="ECO:0007669"/>
    <property type="project" value="UniProtKB-KW"/>
</dbReference>
<dbReference type="STRING" id="1123237.Salmuc_04034"/>
<dbReference type="Pfam" id="PF22725">
    <property type="entry name" value="GFO_IDH_MocA_C3"/>
    <property type="match status" value="1"/>
</dbReference>
<dbReference type="Pfam" id="PF01408">
    <property type="entry name" value="GFO_IDH_MocA"/>
    <property type="match status" value="1"/>
</dbReference>
<evidence type="ECO:0000259" key="5">
    <source>
        <dbReference type="Pfam" id="PF22725"/>
    </source>
</evidence>
<dbReference type="HOGENOM" id="CLU_020258_0_0_5"/>
<dbReference type="eggNOG" id="COG0673">
    <property type="taxonomic scope" value="Bacteria"/>
</dbReference>
<dbReference type="InterPro" id="IPR036291">
    <property type="entry name" value="NAD(P)-bd_dom_sf"/>
</dbReference>
<sequence>MSDPIRVGLIGAGYIAAWHADALAATPEVRLAAVCDLSQSAAQGLAEAHGARAFTTVEDMIEAGCCDAVHILTPPQLHRPLALQCLEAGLHVLVEKPVAESAAETREIAAAAETAGKRFHAGHNFLGLPGWLRMKEMADAGELGRVSGAEITWALPLAPLRSGPFNLWLLREPKNLLLELAPHLLAFVVDLFGAPEILHAEAGKPVALPGEDMRPQAIRILARASGVEITITLSLVETIDDRSVTLRGSSGRARLDFAADVLTVERENASDLVVNPLRRQLDLSAQHLREGLRNAWVQGRSLNQKGPYALSFRGMMAGVYGSLAHGRAPDSRFAGASASAVMQAIDDAIARLPAEVLATAAPAVQTRQPKPSAMVIGGTGFIGRALTRRLVADGHDVRVISRGRHGPFPDLPDQVETLPVSLHDLEALTGAMQGIDVVFNLAKSLDTSWADALVNDVGVATRIGMACVQANVSRLVYTGTIASYDMSDPGQTITEDTPFPADMSDRNLYARSKAECERQLMKLHRERGLPLTIARPGIVVGPGGPLQHWGIGRWHGAGAVRIWGHGRNTLPFVLIEDVTDGLVRMAARPGAVGESFNLVGPPMMSARDYFDAIHETRGRPHPGQPRQPHGLLRRGRGEIRPQEIRSTQARGGSPLARRLEKPRALLALRQHQAARTAGLGARDRPRAVRRSGDHPGGPLWVLRLGMRQQSPNSDLIPAPFVWSYPCDGHTRRRYPRICAGNRHPMYRTAPLTYSEHGPVSAPRRLKWCEIAEGAES</sequence>
<dbReference type="Gene3D" id="3.40.50.720">
    <property type="entry name" value="NAD(P)-binding Rossmann-like Domain"/>
    <property type="match status" value="2"/>
</dbReference>
<organism evidence="6 7">
    <name type="scientific">Salipiger mucosus DSM 16094</name>
    <dbReference type="NCBI Taxonomy" id="1123237"/>
    <lineage>
        <taxon>Bacteria</taxon>
        <taxon>Pseudomonadati</taxon>
        <taxon>Pseudomonadota</taxon>
        <taxon>Alphaproteobacteria</taxon>
        <taxon>Rhodobacterales</taxon>
        <taxon>Roseobacteraceae</taxon>
        <taxon>Salipiger</taxon>
    </lineage>
</organism>
<dbReference type="SUPFAM" id="SSF55347">
    <property type="entry name" value="Glyceraldehyde-3-phosphate dehydrogenase-like, C-terminal domain"/>
    <property type="match status" value="1"/>
</dbReference>
<feature type="domain" description="Gfo/Idh/MocA-like oxidoreductase N-terminal" evidence="4">
    <location>
        <begin position="5"/>
        <end position="123"/>
    </location>
</feature>
<feature type="region of interest" description="Disordered" evidence="2">
    <location>
        <begin position="675"/>
        <end position="694"/>
    </location>
</feature>
<dbReference type="GO" id="GO:0000166">
    <property type="term" value="F:nucleotide binding"/>
    <property type="evidence" value="ECO:0007669"/>
    <property type="project" value="InterPro"/>
</dbReference>
<evidence type="ECO:0000256" key="1">
    <source>
        <dbReference type="ARBA" id="ARBA00023002"/>
    </source>
</evidence>
<dbReference type="PANTHER" id="PTHR43818">
    <property type="entry name" value="BCDNA.GH03377"/>
    <property type="match status" value="1"/>
</dbReference>
<gene>
    <name evidence="6" type="ORF">Salmuc_04034</name>
</gene>
<dbReference type="InterPro" id="IPR000683">
    <property type="entry name" value="Gfo/Idh/MocA-like_OxRdtase_N"/>
</dbReference>
<comment type="caution">
    <text evidence="6">The sequence shown here is derived from an EMBL/GenBank/DDBJ whole genome shotgun (WGS) entry which is preliminary data.</text>
</comment>
<protein>
    <recommendedName>
        <fullName evidence="8">Oxidoreductase</fullName>
    </recommendedName>
</protein>
<feature type="compositionally biased region" description="Basic and acidic residues" evidence="2">
    <location>
        <begin position="681"/>
        <end position="693"/>
    </location>
</feature>
<dbReference type="PANTHER" id="PTHR43818:SF11">
    <property type="entry name" value="BCDNA.GH03377"/>
    <property type="match status" value="1"/>
</dbReference>
<evidence type="ECO:0000259" key="4">
    <source>
        <dbReference type="Pfam" id="PF01408"/>
    </source>
</evidence>
<evidence type="ECO:0000313" key="6">
    <source>
        <dbReference type="EMBL" id="EPX82309.1"/>
    </source>
</evidence>
<keyword evidence="7" id="KW-1185">Reference proteome</keyword>
<evidence type="ECO:0000313" key="7">
    <source>
        <dbReference type="Proteomes" id="UP000015347"/>
    </source>
</evidence>
<evidence type="ECO:0008006" key="8">
    <source>
        <dbReference type="Google" id="ProtNLM"/>
    </source>
</evidence>
<dbReference type="eggNOG" id="COG0451">
    <property type="taxonomic scope" value="Bacteria"/>
</dbReference>
<name>S9S7U0_9RHOB</name>
<dbReference type="Pfam" id="PF01370">
    <property type="entry name" value="Epimerase"/>
    <property type="match status" value="1"/>
</dbReference>
<dbReference type="SUPFAM" id="SSF51735">
    <property type="entry name" value="NAD(P)-binding Rossmann-fold domains"/>
    <property type="match status" value="2"/>
</dbReference>
<reference evidence="7" key="1">
    <citation type="journal article" date="2014" name="Stand. Genomic Sci.">
        <title>Genome sequence of the exopolysaccharide-producing Salipiger mucosus type strain (DSM 16094(T)), a moderately halophilic member of the Roseobacter clade.</title>
        <authorList>
            <person name="Riedel T."/>
            <person name="Spring S."/>
            <person name="Fiebig A."/>
            <person name="Petersen J."/>
            <person name="Kyrpides N.C."/>
            <person name="Goker M."/>
            <person name="Klenk H.P."/>
        </authorList>
    </citation>
    <scope>NUCLEOTIDE SEQUENCE [LARGE SCALE GENOMIC DNA]</scope>
    <source>
        <strain evidence="7">DSM 16094</strain>
    </source>
</reference>
<feature type="domain" description="GFO/IDH/MocA-like oxidoreductase" evidence="5">
    <location>
        <begin position="131"/>
        <end position="253"/>
    </location>
</feature>
<feature type="domain" description="NAD-dependent epimerase/dehydratase" evidence="3">
    <location>
        <begin position="374"/>
        <end position="597"/>
    </location>
</feature>
<evidence type="ECO:0000259" key="3">
    <source>
        <dbReference type="Pfam" id="PF01370"/>
    </source>
</evidence>
<dbReference type="InterPro" id="IPR050463">
    <property type="entry name" value="Gfo/Idh/MocA_oxidrdct_glycsds"/>
</dbReference>
<accession>S9S7U0</accession>
<proteinExistence type="predicted"/>
<dbReference type="Proteomes" id="UP000015347">
    <property type="component" value="Unassembled WGS sequence"/>
</dbReference>
<evidence type="ECO:0000256" key="2">
    <source>
        <dbReference type="SAM" id="MobiDB-lite"/>
    </source>
</evidence>
<dbReference type="Gene3D" id="3.30.360.10">
    <property type="entry name" value="Dihydrodipicolinate Reductase, domain 2"/>
    <property type="match status" value="1"/>
</dbReference>
<dbReference type="AlphaFoldDB" id="S9S7U0"/>
<dbReference type="InterPro" id="IPR055170">
    <property type="entry name" value="GFO_IDH_MocA-like_dom"/>
</dbReference>
<dbReference type="EMBL" id="APVH01000023">
    <property type="protein sequence ID" value="EPX82309.1"/>
    <property type="molecule type" value="Genomic_DNA"/>
</dbReference>